<gene>
    <name evidence="1" type="ORF">KP12_151</name>
</gene>
<proteinExistence type="predicted"/>
<sequence>MKCPKCKTKMGIRTGKFGDFYYCPNSSSRDVHKTISIKPKSEPDIRVTKFNPAYGNFDLDEAIRRDVYSFGFPNDHLGSLAEFCLGAPSDCVDDEDHWSNIPPY</sequence>
<name>A0A9E6Z0J9_9CAUD</name>
<evidence type="ECO:0000313" key="1">
    <source>
        <dbReference type="EMBL" id="UNI73558.1"/>
    </source>
</evidence>
<organism evidence="1">
    <name type="scientific">Klebsiella phage KP12</name>
    <dbReference type="NCBI Taxonomy" id="2923374"/>
    <lineage>
        <taxon>Viruses</taxon>
        <taxon>Duplodnaviria</taxon>
        <taxon>Heunggongvirae</taxon>
        <taxon>Uroviricota</taxon>
        <taxon>Caudoviricetes</taxon>
        <taxon>Vequintavirinae</taxon>
    </lineage>
</organism>
<dbReference type="EMBL" id="OM835951">
    <property type="protein sequence ID" value="UNI73558.1"/>
    <property type="molecule type" value="Genomic_DNA"/>
</dbReference>
<dbReference type="Gene3D" id="3.30.65.10">
    <property type="entry name" value="Bacterial Topoisomerase I, domain 1"/>
    <property type="match status" value="1"/>
</dbReference>
<protein>
    <submittedName>
        <fullName evidence="1">Uncharacterized protein</fullName>
    </submittedName>
</protein>
<accession>A0A9E6Z0J9</accession>
<reference evidence="1" key="1">
    <citation type="submission" date="2022-02" db="EMBL/GenBank/DDBJ databases">
        <authorList>
            <person name="Kim D."/>
            <person name="Kim Y."/>
            <person name="Lee S.-M."/>
            <person name="Kim H."/>
            <person name="Nong L.K."/>
        </authorList>
    </citation>
    <scope>NUCLEOTIDE SEQUENCE</scope>
</reference>